<dbReference type="eggNOG" id="COG0764">
    <property type="taxonomic scope" value="Bacteria"/>
</dbReference>
<proteinExistence type="inferred from homology"/>
<dbReference type="NCBIfam" id="TIGR01750">
    <property type="entry name" value="fabZ"/>
    <property type="match status" value="1"/>
</dbReference>
<keyword evidence="3 9" id="KW-0963">Cytoplasm</keyword>
<evidence type="ECO:0000256" key="5">
    <source>
        <dbReference type="ARBA" id="ARBA00022556"/>
    </source>
</evidence>
<dbReference type="AlphaFoldDB" id="A0A081B913"/>
<evidence type="ECO:0000313" key="11">
    <source>
        <dbReference type="Proteomes" id="UP000028702"/>
    </source>
</evidence>
<comment type="catalytic activity">
    <reaction evidence="9">
        <text>a (3R)-hydroxyacyl-[ACP] = a (2E)-enoyl-[ACP] + H2O</text>
        <dbReference type="Rhea" id="RHEA:13097"/>
        <dbReference type="Rhea" id="RHEA-COMP:9925"/>
        <dbReference type="Rhea" id="RHEA-COMP:9945"/>
        <dbReference type="ChEBI" id="CHEBI:15377"/>
        <dbReference type="ChEBI" id="CHEBI:78784"/>
        <dbReference type="ChEBI" id="CHEBI:78827"/>
        <dbReference type="EC" id="4.2.1.59"/>
    </reaction>
</comment>
<keyword evidence="4 9" id="KW-0444">Lipid biosynthesis</keyword>
<evidence type="ECO:0000256" key="7">
    <source>
        <dbReference type="ARBA" id="ARBA00023239"/>
    </source>
</evidence>
<comment type="subcellular location">
    <subcellularLocation>
        <location evidence="1 9">Cytoplasm</location>
    </subcellularLocation>
</comment>
<reference evidence="10 11" key="1">
    <citation type="submission" date="2014-07" db="EMBL/GenBank/DDBJ databases">
        <title>Tepidicaulis marinum gen. nov., sp. nov., a novel marine bacterium denitrifying nitrate to nitrous oxide strictly under microaerobic conditions.</title>
        <authorList>
            <person name="Takeuchi M."/>
            <person name="Yamagishi T."/>
            <person name="Kamagata Y."/>
            <person name="Oshima K."/>
            <person name="Hattori M."/>
            <person name="Katayama T."/>
            <person name="Hanada S."/>
            <person name="Tamaki H."/>
            <person name="Marumo K."/>
            <person name="Maeda H."/>
            <person name="Nedachi M."/>
            <person name="Iwasaki W."/>
            <person name="Suwa Y."/>
            <person name="Sakata S."/>
        </authorList>
    </citation>
    <scope>NUCLEOTIDE SEQUENCE [LARGE SCALE GENOMIC DNA]</scope>
    <source>
        <strain evidence="10 11">MA2</strain>
    </source>
</reference>
<name>A0A081B913_9HYPH</name>
<dbReference type="EMBL" id="BBIO01000004">
    <property type="protein sequence ID" value="GAK44531.1"/>
    <property type="molecule type" value="Genomic_DNA"/>
</dbReference>
<comment type="similarity">
    <text evidence="2 9">Belongs to the thioester dehydratase family. FabZ subfamily.</text>
</comment>
<evidence type="ECO:0000256" key="2">
    <source>
        <dbReference type="ARBA" id="ARBA00009174"/>
    </source>
</evidence>
<dbReference type="GO" id="GO:0016020">
    <property type="term" value="C:membrane"/>
    <property type="evidence" value="ECO:0007669"/>
    <property type="project" value="GOC"/>
</dbReference>
<dbReference type="EC" id="4.2.1.59" evidence="9"/>
<keyword evidence="6 9" id="KW-0443">Lipid metabolism</keyword>
<dbReference type="NCBIfam" id="NF000582">
    <property type="entry name" value="PRK00006.1"/>
    <property type="match status" value="1"/>
</dbReference>
<evidence type="ECO:0000256" key="1">
    <source>
        <dbReference type="ARBA" id="ARBA00004496"/>
    </source>
</evidence>
<dbReference type="GO" id="GO:0019171">
    <property type="term" value="F:(3R)-hydroxyacyl-[acyl-carrier-protein] dehydratase activity"/>
    <property type="evidence" value="ECO:0007669"/>
    <property type="project" value="UniProtKB-EC"/>
</dbReference>
<dbReference type="FunFam" id="3.10.129.10:FF:000001">
    <property type="entry name" value="3-hydroxyacyl-[acyl-carrier-protein] dehydratase FabZ"/>
    <property type="match status" value="1"/>
</dbReference>
<organism evidence="10 11">
    <name type="scientific">Tepidicaulis marinus</name>
    <dbReference type="NCBI Taxonomy" id="1333998"/>
    <lineage>
        <taxon>Bacteria</taxon>
        <taxon>Pseudomonadati</taxon>
        <taxon>Pseudomonadota</taxon>
        <taxon>Alphaproteobacteria</taxon>
        <taxon>Hyphomicrobiales</taxon>
        <taxon>Parvibaculaceae</taxon>
        <taxon>Tepidicaulis</taxon>
    </lineage>
</organism>
<keyword evidence="11" id="KW-1185">Reference proteome</keyword>
<evidence type="ECO:0000313" key="10">
    <source>
        <dbReference type="EMBL" id="GAK44531.1"/>
    </source>
</evidence>
<dbReference type="STRING" id="1333998.M2A_1030"/>
<dbReference type="SUPFAM" id="SSF54637">
    <property type="entry name" value="Thioesterase/thiol ester dehydrase-isomerase"/>
    <property type="match status" value="1"/>
</dbReference>
<comment type="caution">
    <text evidence="10">The sequence shown here is derived from an EMBL/GenBank/DDBJ whole genome shotgun (WGS) entry which is preliminary data.</text>
</comment>
<dbReference type="Pfam" id="PF07977">
    <property type="entry name" value="FabA"/>
    <property type="match status" value="1"/>
</dbReference>
<evidence type="ECO:0000256" key="8">
    <source>
        <dbReference type="ARBA" id="ARBA00025049"/>
    </source>
</evidence>
<dbReference type="Gene3D" id="3.10.129.10">
    <property type="entry name" value="Hotdog Thioesterase"/>
    <property type="match status" value="1"/>
</dbReference>
<dbReference type="GO" id="GO:0006633">
    <property type="term" value="P:fatty acid biosynthetic process"/>
    <property type="evidence" value="ECO:0007669"/>
    <property type="project" value="UniProtKB-UniRule"/>
</dbReference>
<gene>
    <name evidence="9" type="primary">fabZ</name>
    <name evidence="10" type="ORF">M2A_1030</name>
</gene>
<dbReference type="InterPro" id="IPR010084">
    <property type="entry name" value="FabZ"/>
</dbReference>
<accession>A0A081B913</accession>
<dbReference type="CDD" id="cd01288">
    <property type="entry name" value="FabZ"/>
    <property type="match status" value="1"/>
</dbReference>
<dbReference type="PANTHER" id="PTHR30272">
    <property type="entry name" value="3-HYDROXYACYL-[ACYL-CARRIER-PROTEIN] DEHYDRATASE"/>
    <property type="match status" value="1"/>
</dbReference>
<dbReference type="Proteomes" id="UP000028702">
    <property type="component" value="Unassembled WGS sequence"/>
</dbReference>
<dbReference type="InterPro" id="IPR013114">
    <property type="entry name" value="FabA_FabZ"/>
</dbReference>
<keyword evidence="5 9" id="KW-0441">Lipid A biosynthesis</keyword>
<dbReference type="RefSeq" id="WP_045443952.1">
    <property type="nucleotide sequence ID" value="NZ_BBIO01000004.1"/>
</dbReference>
<protein>
    <recommendedName>
        <fullName evidence="9">3-hydroxyacyl-[acyl-carrier-protein] dehydratase FabZ</fullName>
        <ecNumber evidence="9">4.2.1.59</ecNumber>
    </recommendedName>
    <alternativeName>
        <fullName evidence="9">(3R)-hydroxymyristoyl-[acyl-carrier-protein] dehydratase</fullName>
        <shortName evidence="9">(3R)-hydroxymyristoyl-ACP dehydrase</shortName>
    </alternativeName>
    <alternativeName>
        <fullName evidence="9">Beta-hydroxyacyl-ACP dehydratase</fullName>
    </alternativeName>
</protein>
<comment type="function">
    <text evidence="8 9">Involved in unsaturated fatty acids biosynthesis. Catalyzes the dehydration of short chain beta-hydroxyacyl-ACPs and long chain saturated and unsaturated beta-hydroxyacyl-ACPs.</text>
</comment>
<dbReference type="GO" id="GO:0009245">
    <property type="term" value="P:lipid A biosynthetic process"/>
    <property type="evidence" value="ECO:0007669"/>
    <property type="project" value="UniProtKB-UniRule"/>
</dbReference>
<sequence length="163" mass="18194">MTDTSDAANPEATQELETADIKRIMELLPHRYPMLLIDRIIDMKGSESAIGIKNVTINDNFFQGHFPDFPVMPGVLIVEAMAQTAGALVVNAAKKGSKHKVVYFMTIDKARFRRPVVPGDRLEVHVRKMQNRGTVWKFHGDAKVDGKVVAEADYSAMIVEPEE</sequence>
<evidence type="ECO:0000256" key="6">
    <source>
        <dbReference type="ARBA" id="ARBA00023098"/>
    </source>
</evidence>
<dbReference type="PANTHER" id="PTHR30272:SF1">
    <property type="entry name" value="3-HYDROXYACYL-[ACYL-CARRIER-PROTEIN] DEHYDRATASE"/>
    <property type="match status" value="1"/>
</dbReference>
<evidence type="ECO:0000256" key="3">
    <source>
        <dbReference type="ARBA" id="ARBA00022490"/>
    </source>
</evidence>
<feature type="active site" evidence="9">
    <location>
        <position position="65"/>
    </location>
</feature>
<evidence type="ECO:0000256" key="9">
    <source>
        <dbReference type="HAMAP-Rule" id="MF_00406"/>
    </source>
</evidence>
<dbReference type="InterPro" id="IPR029069">
    <property type="entry name" value="HotDog_dom_sf"/>
</dbReference>
<evidence type="ECO:0000256" key="4">
    <source>
        <dbReference type="ARBA" id="ARBA00022516"/>
    </source>
</evidence>
<keyword evidence="7 9" id="KW-0456">Lyase</keyword>
<dbReference type="HAMAP" id="MF_00406">
    <property type="entry name" value="FabZ"/>
    <property type="match status" value="1"/>
</dbReference>
<dbReference type="GO" id="GO:0005737">
    <property type="term" value="C:cytoplasm"/>
    <property type="evidence" value="ECO:0007669"/>
    <property type="project" value="UniProtKB-SubCell"/>
</dbReference>